<keyword evidence="1" id="KW-0732">Signal</keyword>
<accession>A0A0X8H0Q7</accession>
<evidence type="ECO:0008006" key="4">
    <source>
        <dbReference type="Google" id="ProtNLM"/>
    </source>
</evidence>
<dbReference type="AlphaFoldDB" id="A0A0X8H0Q7"/>
<dbReference type="RefSeq" id="WP_067633192.1">
    <property type="nucleotide sequence ID" value="NZ_CP013213.1"/>
</dbReference>
<keyword evidence="3" id="KW-1185">Reference proteome</keyword>
<organism evidence="2 3">
    <name type="scientific">Erysipelothrix larvae</name>
    <dbReference type="NCBI Taxonomy" id="1514105"/>
    <lineage>
        <taxon>Bacteria</taxon>
        <taxon>Bacillati</taxon>
        <taxon>Bacillota</taxon>
        <taxon>Erysipelotrichia</taxon>
        <taxon>Erysipelotrichales</taxon>
        <taxon>Erysipelotrichaceae</taxon>
        <taxon>Erysipelothrix</taxon>
    </lineage>
</organism>
<evidence type="ECO:0000313" key="3">
    <source>
        <dbReference type="Proteomes" id="UP000063781"/>
    </source>
</evidence>
<dbReference type="EMBL" id="CP013213">
    <property type="protein sequence ID" value="AMC93941.1"/>
    <property type="molecule type" value="Genomic_DNA"/>
</dbReference>
<protein>
    <recommendedName>
        <fullName evidence="4">Lipoprotein</fullName>
    </recommendedName>
</protein>
<evidence type="ECO:0000256" key="1">
    <source>
        <dbReference type="SAM" id="SignalP"/>
    </source>
</evidence>
<sequence>MKKHNIVSKARILVLALVLLGMFTGCTSTKQEENTITLQANQGIYMMYQNDLYPIISHKMIDNSSLVTNTITAEKVDSTLMENFINQKKELDTKINVLESDGVVTLYLNKQFELPVSVHIIISDSERELIIPYEWVDGDHVQIDLNNISKDTVYTIQVSYMKFQNNQLNMIETVMFFMSFR</sequence>
<name>A0A0X8H0Q7_9FIRM</name>
<feature type="chain" id="PRO_5007066726" description="Lipoprotein" evidence="1">
    <location>
        <begin position="31"/>
        <end position="181"/>
    </location>
</feature>
<dbReference type="PROSITE" id="PS51257">
    <property type="entry name" value="PROKAR_LIPOPROTEIN"/>
    <property type="match status" value="1"/>
</dbReference>
<feature type="signal peptide" evidence="1">
    <location>
        <begin position="1"/>
        <end position="30"/>
    </location>
</feature>
<dbReference type="KEGG" id="erl:AOC36_08060"/>
<evidence type="ECO:0000313" key="2">
    <source>
        <dbReference type="EMBL" id="AMC93941.1"/>
    </source>
</evidence>
<dbReference type="Proteomes" id="UP000063781">
    <property type="component" value="Chromosome"/>
</dbReference>
<proteinExistence type="predicted"/>
<reference evidence="2 3" key="1">
    <citation type="submission" date="2015-10" db="EMBL/GenBank/DDBJ databases">
        <title>Erysipelothrix larvae sp. LV19 isolated from the larval gut of the rhinoceros beetle, Trypoxylus dichotomus.</title>
        <authorList>
            <person name="Lim S."/>
            <person name="Kim B.-C."/>
        </authorList>
    </citation>
    <scope>NUCLEOTIDE SEQUENCE [LARGE SCALE GENOMIC DNA]</scope>
    <source>
        <strain evidence="2 3">LV19</strain>
    </source>
</reference>
<gene>
    <name evidence="2" type="ORF">AOC36_08060</name>
</gene>